<dbReference type="Proteomes" id="UP000070366">
    <property type="component" value="Unassembled WGS sequence"/>
</dbReference>
<evidence type="ECO:0000259" key="1">
    <source>
        <dbReference type="PROSITE" id="PS51502"/>
    </source>
</evidence>
<dbReference type="STRING" id="626937.HMPREF3293_02656"/>
<dbReference type="Pfam" id="PF07876">
    <property type="entry name" value="Dabb"/>
    <property type="match status" value="1"/>
</dbReference>
<feature type="domain" description="Stress-response A/B barrel" evidence="1">
    <location>
        <begin position="2"/>
        <end position="98"/>
    </location>
</feature>
<name>A0A136Q245_9FIRM</name>
<dbReference type="InterPro" id="IPR011008">
    <property type="entry name" value="Dimeric_a/b-barrel"/>
</dbReference>
<dbReference type="RefSeq" id="WP_066523268.1">
    <property type="nucleotide sequence ID" value="NZ_CABMOF010000015.1"/>
</dbReference>
<proteinExistence type="predicted"/>
<dbReference type="AlphaFoldDB" id="A0A136Q245"/>
<dbReference type="KEGG" id="cmiu:B1H56_00210"/>
<organism evidence="2 3">
    <name type="scientific">Christensenella minuta</name>
    <dbReference type="NCBI Taxonomy" id="626937"/>
    <lineage>
        <taxon>Bacteria</taxon>
        <taxon>Bacillati</taxon>
        <taxon>Bacillota</taxon>
        <taxon>Clostridia</taxon>
        <taxon>Christensenellales</taxon>
        <taxon>Christensenellaceae</taxon>
        <taxon>Christensenella</taxon>
    </lineage>
</organism>
<dbReference type="SMART" id="SM00886">
    <property type="entry name" value="Dabb"/>
    <property type="match status" value="1"/>
</dbReference>
<reference evidence="2 3" key="1">
    <citation type="submission" date="2016-02" db="EMBL/GenBank/DDBJ databases">
        <authorList>
            <person name="Wen L."/>
            <person name="He K."/>
            <person name="Yang H."/>
        </authorList>
    </citation>
    <scope>NUCLEOTIDE SEQUENCE [LARGE SCALE GENOMIC DNA]</scope>
    <source>
        <strain evidence="2 3">DSM 22607</strain>
    </source>
</reference>
<dbReference type="PROSITE" id="PS51502">
    <property type="entry name" value="S_R_A_B_BARREL"/>
    <property type="match status" value="1"/>
</dbReference>
<keyword evidence="3" id="KW-1185">Reference proteome</keyword>
<dbReference type="PANTHER" id="PTHR37832">
    <property type="entry name" value="BLL2683 PROTEIN"/>
    <property type="match status" value="1"/>
</dbReference>
<dbReference type="InterPro" id="IPR013097">
    <property type="entry name" value="Dabb"/>
</dbReference>
<gene>
    <name evidence="2" type="ORF">HMPREF3293_02656</name>
</gene>
<protein>
    <submittedName>
        <fullName evidence="2">Stress responsive A/B barrel domain protein</fullName>
    </submittedName>
</protein>
<accession>A0A136Q245</accession>
<dbReference type="PANTHER" id="PTHR37832:SF1">
    <property type="entry name" value="STRESS-RESPONSE A_B BARREL DOMAIN-CONTAINING PROTEIN"/>
    <property type="match status" value="1"/>
</dbReference>
<evidence type="ECO:0000313" key="3">
    <source>
        <dbReference type="Proteomes" id="UP000070366"/>
    </source>
</evidence>
<evidence type="ECO:0000313" key="2">
    <source>
        <dbReference type="EMBL" id="KXK64576.1"/>
    </source>
</evidence>
<comment type="caution">
    <text evidence="2">The sequence shown here is derived from an EMBL/GenBank/DDBJ whole genome shotgun (WGS) entry which is preliminary data.</text>
</comment>
<sequence length="100" mass="11591">MVRHIILWNIREEIAGVERVRVKEAMKRELEGLRGKIDGLLELEVVTRPLPSCNADVMLKSVFTDAQALADYIVHPEHKRVGQEFVRPVVCNRMCMDYEE</sequence>
<dbReference type="EMBL" id="LSZW01000064">
    <property type="protein sequence ID" value="KXK64576.1"/>
    <property type="molecule type" value="Genomic_DNA"/>
</dbReference>
<dbReference type="OrthoDB" id="9808130at2"/>
<dbReference type="Gene3D" id="3.30.70.100">
    <property type="match status" value="1"/>
</dbReference>
<dbReference type="SUPFAM" id="SSF54909">
    <property type="entry name" value="Dimeric alpha+beta barrel"/>
    <property type="match status" value="1"/>
</dbReference>